<dbReference type="Proteomes" id="UP000642920">
    <property type="component" value="Unassembled WGS sequence"/>
</dbReference>
<dbReference type="SUPFAM" id="SSF52743">
    <property type="entry name" value="Subtilisin-like"/>
    <property type="match status" value="1"/>
</dbReference>
<dbReference type="GO" id="GO:0006508">
    <property type="term" value="P:proteolysis"/>
    <property type="evidence" value="ECO:0007669"/>
    <property type="project" value="UniProtKB-KW"/>
</dbReference>
<dbReference type="InterPro" id="IPR036852">
    <property type="entry name" value="Peptidase_S8/S53_dom_sf"/>
</dbReference>
<feature type="active site" description="Charge relay system" evidence="5">
    <location>
        <position position="131"/>
    </location>
</feature>
<feature type="domain" description="Peptidase S8/S53" evidence="6">
    <location>
        <begin position="122"/>
        <end position="391"/>
    </location>
</feature>
<dbReference type="InterPro" id="IPR051048">
    <property type="entry name" value="Peptidase_S8/S53_subtilisin"/>
</dbReference>
<dbReference type="InterPro" id="IPR023828">
    <property type="entry name" value="Peptidase_S8_Ser-AS"/>
</dbReference>
<dbReference type="RefSeq" id="WP_201918708.1">
    <property type="nucleotide sequence ID" value="NZ_JAERQG010000001.1"/>
</dbReference>
<feature type="active site" description="Charge relay system" evidence="5">
    <location>
        <position position="345"/>
    </location>
</feature>
<dbReference type="InterPro" id="IPR000209">
    <property type="entry name" value="Peptidase_S8/S53_dom"/>
</dbReference>
<comment type="similarity">
    <text evidence="1 5">Belongs to the peptidase S8 family.</text>
</comment>
<keyword evidence="3 5" id="KW-0378">Hydrolase</keyword>
<keyword evidence="8" id="KW-1185">Reference proteome</keyword>
<dbReference type="EMBL" id="JAERQG010000001">
    <property type="protein sequence ID" value="MBL0764798.1"/>
    <property type="molecule type" value="Genomic_DNA"/>
</dbReference>
<dbReference type="Gene3D" id="3.40.50.200">
    <property type="entry name" value="Peptidase S8/S53 domain"/>
    <property type="match status" value="1"/>
</dbReference>
<evidence type="ECO:0000313" key="8">
    <source>
        <dbReference type="Proteomes" id="UP000642920"/>
    </source>
</evidence>
<sequence>MFKKRYLLLNLNIILLILLSSRSVAQNKYWVEFADDLTKSSITQVLERESMELFFYSEFLEAYSIYGEEDILKRLLNEGIMTDFQPVATLKQHATERNTFEYAFVLEQIKAWYLTDSLKLSGKGIKIGVIDGGFMAADKEPALAQAFKNEQLKHFTDYLMKGNTDPFYGKRLAHDDHGTEVLKMIIGKNDDIDLQTGMAPDAQLYLARTDHGIRENRLEEDYWVMALERFYDMGVRLVNSSLGYTDDFDKKKENHKVNEVDGKTSMITQAAQKAAEKGMLLVISAGNDGSHKWKVISLPADAKGVMAVGSTNFGDWSKMSYSSIGPEKLAYVKPDISCFAANGTSYSAPVITGLAACIWQYDSTLTNYDIMEIIKNSGHLSRLPNNYLGYGVPDCENIKLQLQNKPTEDNTQFVRAKSNSFDLSTYKDIVQIEYFHKQDSINVSDHGIRRRNDSEEELIIERPDKKVKYTTITAKDELVLEIVWPEK</sequence>
<evidence type="ECO:0000256" key="1">
    <source>
        <dbReference type="ARBA" id="ARBA00011073"/>
    </source>
</evidence>
<evidence type="ECO:0000256" key="5">
    <source>
        <dbReference type="PROSITE-ProRule" id="PRU01240"/>
    </source>
</evidence>
<dbReference type="AlphaFoldDB" id="A0A937AEJ4"/>
<evidence type="ECO:0000313" key="7">
    <source>
        <dbReference type="EMBL" id="MBL0764798.1"/>
    </source>
</evidence>
<dbReference type="GO" id="GO:0004252">
    <property type="term" value="F:serine-type endopeptidase activity"/>
    <property type="evidence" value="ECO:0007669"/>
    <property type="project" value="UniProtKB-UniRule"/>
</dbReference>
<feature type="active site" description="Charge relay system" evidence="5">
    <location>
        <position position="177"/>
    </location>
</feature>
<evidence type="ECO:0000256" key="3">
    <source>
        <dbReference type="ARBA" id="ARBA00022801"/>
    </source>
</evidence>
<dbReference type="Pfam" id="PF00082">
    <property type="entry name" value="Peptidase_S8"/>
    <property type="match status" value="1"/>
</dbReference>
<evidence type="ECO:0000259" key="6">
    <source>
        <dbReference type="Pfam" id="PF00082"/>
    </source>
</evidence>
<protein>
    <submittedName>
        <fullName evidence="7">S8 family serine peptidase</fullName>
    </submittedName>
</protein>
<gene>
    <name evidence="7" type="ORF">JKP34_06015</name>
</gene>
<name>A0A937AEJ4_9BACT</name>
<dbReference type="PANTHER" id="PTHR43399">
    <property type="entry name" value="SUBTILISIN-RELATED"/>
    <property type="match status" value="1"/>
</dbReference>
<comment type="caution">
    <text evidence="7">The sequence shown here is derived from an EMBL/GenBank/DDBJ whole genome shotgun (WGS) entry which is preliminary data.</text>
</comment>
<dbReference type="PROSITE" id="PS51892">
    <property type="entry name" value="SUBTILASE"/>
    <property type="match status" value="1"/>
</dbReference>
<evidence type="ECO:0000256" key="2">
    <source>
        <dbReference type="ARBA" id="ARBA00022670"/>
    </source>
</evidence>
<keyword evidence="4 5" id="KW-0720">Serine protease</keyword>
<organism evidence="7 8">
    <name type="scientific">Marivirga atlantica</name>
    <dbReference type="NCBI Taxonomy" id="1548457"/>
    <lineage>
        <taxon>Bacteria</taxon>
        <taxon>Pseudomonadati</taxon>
        <taxon>Bacteroidota</taxon>
        <taxon>Cytophagia</taxon>
        <taxon>Cytophagales</taxon>
        <taxon>Marivirgaceae</taxon>
        <taxon>Marivirga</taxon>
    </lineage>
</organism>
<dbReference type="PANTHER" id="PTHR43399:SF4">
    <property type="entry name" value="CELL WALL-ASSOCIATED PROTEASE"/>
    <property type="match status" value="1"/>
</dbReference>
<dbReference type="PROSITE" id="PS00138">
    <property type="entry name" value="SUBTILASE_SER"/>
    <property type="match status" value="1"/>
</dbReference>
<reference evidence="7" key="1">
    <citation type="submission" date="2021-01" db="EMBL/GenBank/DDBJ databases">
        <title>Marivirga sp. nov., isolated from intertidal surface sediments.</title>
        <authorList>
            <person name="Zhang M."/>
        </authorList>
    </citation>
    <scope>NUCLEOTIDE SEQUENCE</scope>
    <source>
        <strain evidence="7">SM1354</strain>
    </source>
</reference>
<dbReference type="InterPro" id="IPR015500">
    <property type="entry name" value="Peptidase_S8_subtilisin-rel"/>
</dbReference>
<accession>A0A937AEJ4</accession>
<keyword evidence="2 5" id="KW-0645">Protease</keyword>
<dbReference type="PRINTS" id="PR00723">
    <property type="entry name" value="SUBTILISIN"/>
</dbReference>
<proteinExistence type="inferred from homology"/>
<evidence type="ECO:0000256" key="4">
    <source>
        <dbReference type="ARBA" id="ARBA00022825"/>
    </source>
</evidence>